<keyword evidence="8" id="KW-0732">Signal</keyword>
<feature type="transmembrane region" description="Helical" evidence="16">
    <location>
        <begin position="544"/>
        <end position="565"/>
    </location>
</feature>
<feature type="binding site" evidence="15">
    <location>
        <position position="620"/>
    </location>
    <ligand>
        <name>Ca(2+)</name>
        <dbReference type="ChEBI" id="CHEBI:29108"/>
    </ligand>
</feature>
<dbReference type="CDD" id="cd04056">
    <property type="entry name" value="Peptidases_S53"/>
    <property type="match status" value="1"/>
</dbReference>
<dbReference type="InterPro" id="IPR015366">
    <property type="entry name" value="S53_propep"/>
</dbReference>
<organism evidence="18 19">
    <name type="scientific">Lasiosphaeria hispida</name>
    <dbReference type="NCBI Taxonomy" id="260671"/>
    <lineage>
        <taxon>Eukaryota</taxon>
        <taxon>Fungi</taxon>
        <taxon>Dikarya</taxon>
        <taxon>Ascomycota</taxon>
        <taxon>Pezizomycotina</taxon>
        <taxon>Sordariomycetes</taxon>
        <taxon>Sordariomycetidae</taxon>
        <taxon>Sordariales</taxon>
        <taxon>Lasiosphaeriaceae</taxon>
        <taxon>Lasiosphaeria</taxon>
    </lineage>
</organism>
<reference evidence="18" key="1">
    <citation type="journal article" date="2023" name="Mol. Phylogenet. Evol.">
        <title>Genome-scale phylogeny and comparative genomics of the fungal order Sordariales.</title>
        <authorList>
            <person name="Hensen N."/>
            <person name="Bonometti L."/>
            <person name="Westerberg I."/>
            <person name="Brannstrom I.O."/>
            <person name="Guillou S."/>
            <person name="Cros-Aarteil S."/>
            <person name="Calhoun S."/>
            <person name="Haridas S."/>
            <person name="Kuo A."/>
            <person name="Mondo S."/>
            <person name="Pangilinan J."/>
            <person name="Riley R."/>
            <person name="LaButti K."/>
            <person name="Andreopoulos B."/>
            <person name="Lipzen A."/>
            <person name="Chen C."/>
            <person name="Yan M."/>
            <person name="Daum C."/>
            <person name="Ng V."/>
            <person name="Clum A."/>
            <person name="Steindorff A."/>
            <person name="Ohm R.A."/>
            <person name="Martin F."/>
            <person name="Silar P."/>
            <person name="Natvig D.O."/>
            <person name="Lalanne C."/>
            <person name="Gautier V."/>
            <person name="Ament-Velasquez S.L."/>
            <person name="Kruys A."/>
            <person name="Hutchinson M.I."/>
            <person name="Powell A.J."/>
            <person name="Barry K."/>
            <person name="Miller A.N."/>
            <person name="Grigoriev I.V."/>
            <person name="Debuchy R."/>
            <person name="Gladieux P."/>
            <person name="Hiltunen Thoren M."/>
            <person name="Johannesson H."/>
        </authorList>
    </citation>
    <scope>NUCLEOTIDE SEQUENCE</scope>
    <source>
        <strain evidence="18">CBS 955.72</strain>
    </source>
</reference>
<feature type="binding site" evidence="15">
    <location>
        <position position="594"/>
    </location>
    <ligand>
        <name>Ca(2+)</name>
        <dbReference type="ChEBI" id="CHEBI:29108"/>
    </ligand>
</feature>
<evidence type="ECO:0000256" key="10">
    <source>
        <dbReference type="ARBA" id="ARBA00022825"/>
    </source>
</evidence>
<keyword evidence="10 15" id="KW-0720">Serine protease</keyword>
<dbReference type="PROSITE" id="PS00138">
    <property type="entry name" value="SUBTILASE_SER"/>
    <property type="match status" value="1"/>
</dbReference>
<dbReference type="SUPFAM" id="SSF54897">
    <property type="entry name" value="Protease propeptides/inhibitors"/>
    <property type="match status" value="1"/>
</dbReference>
<evidence type="ECO:0000256" key="5">
    <source>
        <dbReference type="ARBA" id="ARBA00022525"/>
    </source>
</evidence>
<evidence type="ECO:0000256" key="11">
    <source>
        <dbReference type="ARBA" id="ARBA00022837"/>
    </source>
</evidence>
<dbReference type="Pfam" id="PF00082">
    <property type="entry name" value="Peptidase_S8"/>
    <property type="match status" value="1"/>
</dbReference>
<dbReference type="InterPro" id="IPR023828">
    <property type="entry name" value="Peptidase_S8_Ser-AS"/>
</dbReference>
<keyword evidence="5" id="KW-0964">Secreted</keyword>
<evidence type="ECO:0000313" key="19">
    <source>
        <dbReference type="Proteomes" id="UP001275084"/>
    </source>
</evidence>
<dbReference type="SUPFAM" id="SSF52743">
    <property type="entry name" value="Subtilisin-like"/>
    <property type="match status" value="1"/>
</dbReference>
<keyword evidence="16" id="KW-0472">Membrane</keyword>
<dbReference type="PROSITE" id="PS51695">
    <property type="entry name" value="SEDOLISIN"/>
    <property type="match status" value="1"/>
</dbReference>
<evidence type="ECO:0000256" key="12">
    <source>
        <dbReference type="ARBA" id="ARBA00023026"/>
    </source>
</evidence>
<dbReference type="SMART" id="SM00944">
    <property type="entry name" value="Pro-kuma_activ"/>
    <property type="match status" value="1"/>
</dbReference>
<comment type="caution">
    <text evidence="18">The sequence shown here is derived from an EMBL/GenBank/DDBJ whole genome shotgun (WGS) entry which is preliminary data.</text>
</comment>
<comment type="catalytic activity">
    <reaction evidence="1">
        <text>Release of an N-terminal tripeptide from a polypeptide.</text>
        <dbReference type="EC" id="3.4.14.10"/>
    </reaction>
</comment>
<keyword evidence="16" id="KW-0812">Transmembrane</keyword>
<dbReference type="GO" id="GO:0004252">
    <property type="term" value="F:serine-type endopeptidase activity"/>
    <property type="evidence" value="ECO:0007669"/>
    <property type="project" value="UniProtKB-UniRule"/>
</dbReference>
<dbReference type="EC" id="3.4.14.10" evidence="4"/>
<evidence type="ECO:0000256" key="3">
    <source>
        <dbReference type="ARBA" id="ARBA00004239"/>
    </source>
</evidence>
<dbReference type="PANTHER" id="PTHR14218">
    <property type="entry name" value="PROTEASE S8 TRIPEPTIDYL PEPTIDASE I CLN2"/>
    <property type="match status" value="1"/>
</dbReference>
<dbReference type="InterPro" id="IPR030400">
    <property type="entry name" value="Sedolisin_dom"/>
</dbReference>
<feature type="active site" description="Charge relay system" evidence="15">
    <location>
        <position position="339"/>
    </location>
</feature>
<feature type="active site" description="Charge relay system" evidence="15">
    <location>
        <position position="552"/>
    </location>
</feature>
<evidence type="ECO:0000256" key="7">
    <source>
        <dbReference type="ARBA" id="ARBA00022723"/>
    </source>
</evidence>
<comment type="function">
    <text evidence="2">Secreted tripeptidyl-peptidase which degrades proteins at acidic pHs and is involved in virulence.</text>
</comment>
<dbReference type="GO" id="GO:0006508">
    <property type="term" value="P:proteolysis"/>
    <property type="evidence" value="ECO:0007669"/>
    <property type="project" value="UniProtKB-KW"/>
</dbReference>
<sequence>MTECPAPRAPWVDASLLPIQAITSHVEVGKPRASLALLLSSGQRKHSGSNNPSRATNMLFLLFAAAVSARIMDKLAAVPKGWEKVAAALPSDPITLRVALQQQQSRALEQAVLEMSTPGHPNYGMHMTRDEVRAYTAPSERATSAVTQWLREYGIEPSVDNDWISFTTTAGKAGGLLNTTFAWYRFEGGGGPKLRTLSYRVPDDVAAHIDLVQPTTRFGQLGAQKSTIFEMHRVESDDNINTVATKTTLSSSSLAAEAVECGTTITPACLKSFYNINYTASASPENKVAFASYLEEYARYTDLTTFQDRFLPQAKGQNFSVELVNGGLNDQASRSDSGEANLDLQYILGVSHPIPILEYSTAGRGPLVPTQDQPRAPGSNEPYLEWLTYMLAQPDSALPQTISTSYGEEEQSIPQEYALKTCNMFMQLGARGVSVIFASGDSGPGNSCVRNTDNVTYFEPTYPAGCPWVTSVGATTGTNPEKAVSFSSGGFSIFHPRPAYQEAAVAPYLASINSTYFPYFNRSGRGIPDVAALGQNFAVIDRGYLTLLSGTSASAPVFAGIVALLNAARRTQAKAPLGFLNPWLYNNTAAFNDISAGYGAGCYGNKDLRTMRVRWNATAGWDPVTGLGTPRFEKLLEAAAPGVPNA</sequence>
<evidence type="ECO:0000256" key="6">
    <source>
        <dbReference type="ARBA" id="ARBA00022670"/>
    </source>
</evidence>
<evidence type="ECO:0000256" key="15">
    <source>
        <dbReference type="PROSITE-ProRule" id="PRU01032"/>
    </source>
</evidence>
<keyword evidence="13" id="KW-0865">Zymogen</keyword>
<evidence type="ECO:0000256" key="2">
    <source>
        <dbReference type="ARBA" id="ARBA00002451"/>
    </source>
</evidence>
<feature type="domain" description="Peptidase S53" evidence="17">
    <location>
        <begin position="264"/>
        <end position="642"/>
    </location>
</feature>
<evidence type="ECO:0000256" key="13">
    <source>
        <dbReference type="ARBA" id="ARBA00023145"/>
    </source>
</evidence>
<comment type="cofactor">
    <cofactor evidence="15">
        <name>Ca(2+)</name>
        <dbReference type="ChEBI" id="CHEBI:29108"/>
    </cofactor>
    <text evidence="15">Binds 1 Ca(2+) ion per subunit.</text>
</comment>
<keyword evidence="12" id="KW-0843">Virulence</keyword>
<evidence type="ECO:0000256" key="8">
    <source>
        <dbReference type="ARBA" id="ARBA00022729"/>
    </source>
</evidence>
<name>A0AAJ0H8B2_9PEZI</name>
<dbReference type="FunFam" id="3.40.50.200:FF:000015">
    <property type="entry name" value="Tripeptidyl peptidase A"/>
    <property type="match status" value="1"/>
</dbReference>
<comment type="subcellular location">
    <subcellularLocation>
        <location evidence="3">Secreted</location>
        <location evidence="3">Extracellular space</location>
    </subcellularLocation>
</comment>
<evidence type="ECO:0000256" key="14">
    <source>
        <dbReference type="ARBA" id="ARBA00023180"/>
    </source>
</evidence>
<dbReference type="PANTHER" id="PTHR14218:SF15">
    <property type="entry name" value="TRIPEPTIDYL-PEPTIDASE 1"/>
    <property type="match status" value="1"/>
</dbReference>
<keyword evidence="11 15" id="KW-0106">Calcium</keyword>
<keyword evidence="9 15" id="KW-0378">Hydrolase</keyword>
<dbReference type="GO" id="GO:0005576">
    <property type="term" value="C:extracellular region"/>
    <property type="evidence" value="ECO:0007669"/>
    <property type="project" value="UniProtKB-SubCell"/>
</dbReference>
<evidence type="ECO:0000256" key="4">
    <source>
        <dbReference type="ARBA" id="ARBA00012462"/>
    </source>
</evidence>
<protein>
    <recommendedName>
        <fullName evidence="4">tripeptidyl-peptidase II</fullName>
        <ecNumber evidence="4">3.4.14.10</ecNumber>
    </recommendedName>
</protein>
<keyword evidence="14" id="KW-0325">Glycoprotein</keyword>
<dbReference type="InterPro" id="IPR000209">
    <property type="entry name" value="Peptidase_S8/S53_dom"/>
</dbReference>
<dbReference type="GO" id="GO:0046872">
    <property type="term" value="F:metal ion binding"/>
    <property type="evidence" value="ECO:0007669"/>
    <property type="project" value="UniProtKB-UniRule"/>
</dbReference>
<dbReference type="Proteomes" id="UP001275084">
    <property type="component" value="Unassembled WGS sequence"/>
</dbReference>
<keyword evidence="7 15" id="KW-0479">Metal-binding</keyword>
<feature type="active site" description="Charge relay system" evidence="15">
    <location>
        <position position="343"/>
    </location>
</feature>
<dbReference type="Pfam" id="PF09286">
    <property type="entry name" value="Pro-kuma_activ"/>
    <property type="match status" value="1"/>
</dbReference>
<dbReference type="CDD" id="cd11377">
    <property type="entry name" value="Pro-peptidase_S53"/>
    <property type="match status" value="1"/>
</dbReference>
<evidence type="ECO:0000313" key="18">
    <source>
        <dbReference type="EMBL" id="KAK3343585.1"/>
    </source>
</evidence>
<dbReference type="GO" id="GO:0008240">
    <property type="term" value="F:tripeptidyl-peptidase activity"/>
    <property type="evidence" value="ECO:0007669"/>
    <property type="project" value="UniProtKB-EC"/>
</dbReference>
<dbReference type="Gene3D" id="3.40.50.200">
    <property type="entry name" value="Peptidase S8/S53 domain"/>
    <property type="match status" value="1"/>
</dbReference>
<dbReference type="AlphaFoldDB" id="A0AAJ0H8B2"/>
<keyword evidence="6 15" id="KW-0645">Protease</keyword>
<accession>A0AAJ0H8B2</accession>
<proteinExistence type="predicted"/>
<evidence type="ECO:0000256" key="1">
    <source>
        <dbReference type="ARBA" id="ARBA00001910"/>
    </source>
</evidence>
<reference evidence="18" key="2">
    <citation type="submission" date="2023-06" db="EMBL/GenBank/DDBJ databases">
        <authorList>
            <consortium name="Lawrence Berkeley National Laboratory"/>
            <person name="Haridas S."/>
            <person name="Hensen N."/>
            <person name="Bonometti L."/>
            <person name="Westerberg I."/>
            <person name="Brannstrom I.O."/>
            <person name="Guillou S."/>
            <person name="Cros-Aarteil S."/>
            <person name="Calhoun S."/>
            <person name="Kuo A."/>
            <person name="Mondo S."/>
            <person name="Pangilinan J."/>
            <person name="Riley R."/>
            <person name="Labutti K."/>
            <person name="Andreopoulos B."/>
            <person name="Lipzen A."/>
            <person name="Chen C."/>
            <person name="Yanf M."/>
            <person name="Daum C."/>
            <person name="Ng V."/>
            <person name="Clum A."/>
            <person name="Steindorff A."/>
            <person name="Ohm R."/>
            <person name="Martin F."/>
            <person name="Silar P."/>
            <person name="Natvig D."/>
            <person name="Lalanne C."/>
            <person name="Gautier V."/>
            <person name="Ament-Velasquez S.L."/>
            <person name="Kruys A."/>
            <person name="Hutchinson M.I."/>
            <person name="Powell A.J."/>
            <person name="Barry K."/>
            <person name="Miller A.N."/>
            <person name="Grigoriev I.V."/>
            <person name="Debuchy R."/>
            <person name="Gladieux P."/>
            <person name="Thoren M.H."/>
            <person name="Johannesson H."/>
        </authorList>
    </citation>
    <scope>NUCLEOTIDE SEQUENCE</scope>
    <source>
        <strain evidence="18">CBS 955.72</strain>
    </source>
</reference>
<feature type="binding site" evidence="15">
    <location>
        <position position="593"/>
    </location>
    <ligand>
        <name>Ca(2+)</name>
        <dbReference type="ChEBI" id="CHEBI:29108"/>
    </ligand>
</feature>
<feature type="binding site" evidence="15">
    <location>
        <position position="622"/>
    </location>
    <ligand>
        <name>Ca(2+)</name>
        <dbReference type="ChEBI" id="CHEBI:29108"/>
    </ligand>
</feature>
<evidence type="ECO:0000259" key="17">
    <source>
        <dbReference type="PROSITE" id="PS51695"/>
    </source>
</evidence>
<dbReference type="InterPro" id="IPR036852">
    <property type="entry name" value="Peptidase_S8/S53_dom_sf"/>
</dbReference>
<dbReference type="EMBL" id="JAUIQD010000007">
    <property type="protein sequence ID" value="KAK3343585.1"/>
    <property type="molecule type" value="Genomic_DNA"/>
</dbReference>
<keyword evidence="19" id="KW-1185">Reference proteome</keyword>
<evidence type="ECO:0000256" key="16">
    <source>
        <dbReference type="SAM" id="Phobius"/>
    </source>
</evidence>
<evidence type="ECO:0000256" key="9">
    <source>
        <dbReference type="ARBA" id="ARBA00022801"/>
    </source>
</evidence>
<dbReference type="InterPro" id="IPR050819">
    <property type="entry name" value="Tripeptidyl-peptidase_I"/>
</dbReference>
<gene>
    <name evidence="18" type="ORF">B0T25DRAFT_593215</name>
</gene>
<keyword evidence="16" id="KW-1133">Transmembrane helix</keyword>